<evidence type="ECO:0000259" key="9">
    <source>
        <dbReference type="Pfam" id="PF02224"/>
    </source>
</evidence>
<dbReference type="EC" id="2.7.4.25" evidence="8"/>
<keyword evidence="3 8" id="KW-0547">Nucleotide-binding</keyword>
<dbReference type="InterPro" id="IPR027417">
    <property type="entry name" value="P-loop_NTPase"/>
</dbReference>
<protein>
    <recommendedName>
        <fullName evidence="8">Cytidylate kinase</fullName>
        <shortName evidence="8">CK</shortName>
        <ecNumber evidence="8">2.7.4.25</ecNumber>
    </recommendedName>
    <alternativeName>
        <fullName evidence="8">Cytidine monophosphate kinase</fullName>
        <shortName evidence="8">CMP kinase</shortName>
    </alternativeName>
</protein>
<comment type="similarity">
    <text evidence="1 8">Belongs to the cytidylate kinase family. Type 1 subfamily.</text>
</comment>
<comment type="subcellular location">
    <subcellularLocation>
        <location evidence="8">Cytoplasm</location>
    </subcellularLocation>
</comment>
<keyword evidence="4 8" id="KW-0418">Kinase</keyword>
<comment type="catalytic activity">
    <reaction evidence="7 8">
        <text>CMP + ATP = CDP + ADP</text>
        <dbReference type="Rhea" id="RHEA:11600"/>
        <dbReference type="ChEBI" id="CHEBI:30616"/>
        <dbReference type="ChEBI" id="CHEBI:58069"/>
        <dbReference type="ChEBI" id="CHEBI:60377"/>
        <dbReference type="ChEBI" id="CHEBI:456216"/>
        <dbReference type="EC" id="2.7.4.25"/>
    </reaction>
</comment>
<dbReference type="Proteomes" id="UP001063782">
    <property type="component" value="Chromosome"/>
</dbReference>
<evidence type="ECO:0000256" key="4">
    <source>
        <dbReference type="ARBA" id="ARBA00022777"/>
    </source>
</evidence>
<keyword evidence="8" id="KW-0963">Cytoplasm</keyword>
<evidence type="ECO:0000313" key="11">
    <source>
        <dbReference type="Proteomes" id="UP001063782"/>
    </source>
</evidence>
<gene>
    <name evidence="8 10" type="primary">cmk</name>
    <name evidence="10" type="ORF">LU297_09040</name>
</gene>
<comment type="catalytic activity">
    <reaction evidence="6 8">
        <text>dCMP + ATP = dCDP + ADP</text>
        <dbReference type="Rhea" id="RHEA:25094"/>
        <dbReference type="ChEBI" id="CHEBI:30616"/>
        <dbReference type="ChEBI" id="CHEBI:57566"/>
        <dbReference type="ChEBI" id="CHEBI:58593"/>
        <dbReference type="ChEBI" id="CHEBI:456216"/>
        <dbReference type="EC" id="2.7.4.25"/>
    </reaction>
</comment>
<evidence type="ECO:0000256" key="6">
    <source>
        <dbReference type="ARBA" id="ARBA00047615"/>
    </source>
</evidence>
<dbReference type="Gene3D" id="3.40.50.300">
    <property type="entry name" value="P-loop containing nucleotide triphosphate hydrolases"/>
    <property type="match status" value="1"/>
</dbReference>
<evidence type="ECO:0000256" key="2">
    <source>
        <dbReference type="ARBA" id="ARBA00022679"/>
    </source>
</evidence>
<organism evidence="10 11">
    <name type="scientific">Moraxella nasicaprae</name>
    <dbReference type="NCBI Taxonomy" id="2904122"/>
    <lineage>
        <taxon>Bacteria</taxon>
        <taxon>Pseudomonadati</taxon>
        <taxon>Pseudomonadota</taxon>
        <taxon>Gammaproteobacteria</taxon>
        <taxon>Moraxellales</taxon>
        <taxon>Moraxellaceae</taxon>
        <taxon>Moraxella</taxon>
    </lineage>
</organism>
<dbReference type="NCBIfam" id="TIGR00017">
    <property type="entry name" value="cmk"/>
    <property type="match status" value="1"/>
</dbReference>
<feature type="binding site" evidence="8">
    <location>
        <begin position="10"/>
        <end position="18"/>
    </location>
    <ligand>
        <name>ATP</name>
        <dbReference type="ChEBI" id="CHEBI:30616"/>
    </ligand>
</feature>
<dbReference type="RefSeq" id="WP_263076188.1">
    <property type="nucleotide sequence ID" value="NZ_CP089977.1"/>
</dbReference>
<evidence type="ECO:0000256" key="8">
    <source>
        <dbReference type="HAMAP-Rule" id="MF_00238"/>
    </source>
</evidence>
<dbReference type="SUPFAM" id="SSF52540">
    <property type="entry name" value="P-loop containing nucleoside triphosphate hydrolases"/>
    <property type="match status" value="1"/>
</dbReference>
<name>A0ABY6F3Y2_9GAMM</name>
<proteinExistence type="inferred from homology"/>
<dbReference type="CDD" id="cd02020">
    <property type="entry name" value="CMPK"/>
    <property type="match status" value="1"/>
</dbReference>
<keyword evidence="2 8" id="KW-0808">Transferase</keyword>
<evidence type="ECO:0000256" key="1">
    <source>
        <dbReference type="ARBA" id="ARBA00009427"/>
    </source>
</evidence>
<keyword evidence="11" id="KW-1185">Reference proteome</keyword>
<evidence type="ECO:0000313" key="10">
    <source>
        <dbReference type="EMBL" id="UXZ04697.1"/>
    </source>
</evidence>
<accession>A0ABY6F3Y2</accession>
<dbReference type="HAMAP" id="MF_00238">
    <property type="entry name" value="Cytidyl_kinase_type1"/>
    <property type="match status" value="1"/>
</dbReference>
<dbReference type="EMBL" id="CP089977">
    <property type="protein sequence ID" value="UXZ04697.1"/>
    <property type="molecule type" value="Genomic_DNA"/>
</dbReference>
<sequence>MTYPIITIDGPSGAGKGTIAYRLAKHFGFNLLDSGALYRIVGLLSFKHGLLTDKVFTHEFNNDEQREFEQAVCQLTQNLTLDFVVNTNTEQVEILVNGVLLQDDIRNETVGKYASKVATLPSVRVALLKVQQDMALRSGLVADGRDMGTVVFPEADVKIFLTASSVARANRRVKQLDEAGKPADFEAILAQINARDEQDQNRTVAPLKPADDALVVDSSALSVDEVFEQVVKFCQQQGIEA</sequence>
<reference evidence="10" key="1">
    <citation type="submission" date="2021-12" db="EMBL/GenBank/DDBJ databases">
        <title>taxonomy of Moraxella sp. ZY201224.</title>
        <authorList>
            <person name="Li F."/>
        </authorList>
    </citation>
    <scope>NUCLEOTIDE SEQUENCE</scope>
    <source>
        <strain evidence="10">ZY201224</strain>
    </source>
</reference>
<dbReference type="GO" id="GO:0016301">
    <property type="term" value="F:kinase activity"/>
    <property type="evidence" value="ECO:0007669"/>
    <property type="project" value="UniProtKB-KW"/>
</dbReference>
<dbReference type="InterPro" id="IPR003136">
    <property type="entry name" value="Cytidylate_kin"/>
</dbReference>
<evidence type="ECO:0000256" key="7">
    <source>
        <dbReference type="ARBA" id="ARBA00048478"/>
    </source>
</evidence>
<dbReference type="InterPro" id="IPR011994">
    <property type="entry name" value="Cytidylate_kinase_dom"/>
</dbReference>
<dbReference type="Pfam" id="PF02224">
    <property type="entry name" value="Cytidylate_kin"/>
    <property type="match status" value="1"/>
</dbReference>
<evidence type="ECO:0000256" key="3">
    <source>
        <dbReference type="ARBA" id="ARBA00022741"/>
    </source>
</evidence>
<feature type="domain" description="Cytidylate kinase" evidence="9">
    <location>
        <begin position="6"/>
        <end position="235"/>
    </location>
</feature>
<evidence type="ECO:0000256" key="5">
    <source>
        <dbReference type="ARBA" id="ARBA00022840"/>
    </source>
</evidence>
<keyword evidence="5 8" id="KW-0067">ATP-binding</keyword>